<dbReference type="Pfam" id="PF22926">
    <property type="entry name" value="C1-like_CT"/>
    <property type="match status" value="1"/>
</dbReference>
<dbReference type="PANTHER" id="PTHR32410:SF153">
    <property type="entry name" value="CHP-RICH ZINC FINGER PROTEIN-LIKE-RELATED"/>
    <property type="match status" value="1"/>
</dbReference>
<comment type="caution">
    <text evidence="7">The sequence shown here is derived from an EMBL/GenBank/DDBJ whole genome shotgun (WGS) entry which is preliminary data.</text>
</comment>
<evidence type="ECO:0000256" key="3">
    <source>
        <dbReference type="ARBA" id="ARBA00022771"/>
    </source>
</evidence>
<keyword evidence="1" id="KW-0479">Metal-binding</keyword>
<dbReference type="EMBL" id="CACVBM020001640">
    <property type="protein sequence ID" value="CAA7056407.1"/>
    <property type="molecule type" value="Genomic_DNA"/>
</dbReference>
<reference evidence="7" key="1">
    <citation type="submission" date="2020-01" db="EMBL/GenBank/DDBJ databases">
        <authorList>
            <person name="Mishra B."/>
        </authorList>
    </citation>
    <scope>NUCLEOTIDE SEQUENCE [LARGE SCALE GENOMIC DNA]</scope>
</reference>
<dbReference type="GO" id="GO:0008270">
    <property type="term" value="F:zinc ion binding"/>
    <property type="evidence" value="ECO:0007669"/>
    <property type="project" value="UniProtKB-KW"/>
</dbReference>
<feature type="domain" description="Zinc finger PHD-type" evidence="6">
    <location>
        <begin position="624"/>
        <end position="692"/>
    </location>
</feature>
<dbReference type="SMART" id="SM00249">
    <property type="entry name" value="PHD"/>
    <property type="match status" value="4"/>
</dbReference>
<feature type="domain" description="Zinc finger PHD-type" evidence="6">
    <location>
        <begin position="430"/>
        <end position="509"/>
    </location>
</feature>
<feature type="region of interest" description="Disordered" evidence="5">
    <location>
        <begin position="147"/>
        <end position="170"/>
    </location>
</feature>
<sequence>MDSTIVRLREKRFTGKESFTFPDPSQTHNPYSFSSSVGEAAIDSIRGYRKGEIDGKPFFIFVFLSETETETPSSSSSSFSSSPQPLFICPSIRLRIQKSKRNTPNKTFRFETTPLFPTIGRSVDQEVQDMLNSDIHGDICKFPVVPLVHDDEDDDDDEYDYEDDDEHDDDDDDFECCDACKQEILEGAYYYICDTCGKMFHKECVESPLEIKHPSYPFLSFQLYSVRPYGLNCIVCDTSLNHNPMIYLCPTSNLGMHTVCAMKPVPIIINHPKSHLHPLTFFPKQNFLPCNVCGLIEESVPAYVCLPCVFVVHRDCIYFPSVIRMSRHHHRISFTSSLPSGRLICGVCRKEVDNHYGAYRCNKCEDYFVHSRCALRSDLWDGKELEGVPEEPEIEIEPFERIADGIISHFSHEDHYLKLESFEVYDQDKFCQACVLPIYQGNYYSCINECDFILHETCASLPRKKYHAFHRHQLTLVTSNDVIDKLVTSKVIDAIFSRVKGCFTCRACERISCGFVYECVERRCGFQLDVRCASVSEPFEYQGHEHPLFLALTPEEEQSASCYICCRSNSLTQFFRRGMLNCIECKDIIICLTCATLPYKARYKHDIHFLTFRERKDGSDQLDWCDVCEGKVMHSKEGGFYSCDDCCTTLHVDCLFGKQPYMKPGHTIEFFNEEFQILPNNTQSRPFCRVHDKARCQDRIVFKKEDMMLCSYGCYIGTRPI</sequence>
<dbReference type="InterPro" id="IPR053192">
    <property type="entry name" value="Vacuole_Formation_Reg"/>
</dbReference>
<dbReference type="InterPro" id="IPR046349">
    <property type="entry name" value="C1-like_sf"/>
</dbReference>
<keyword evidence="2" id="KW-0677">Repeat</keyword>
<keyword evidence="8" id="KW-1185">Reference proteome</keyword>
<evidence type="ECO:0000313" key="7">
    <source>
        <dbReference type="EMBL" id="CAA7056407.1"/>
    </source>
</evidence>
<dbReference type="Proteomes" id="UP000467841">
    <property type="component" value="Unassembled WGS sequence"/>
</dbReference>
<feature type="domain" description="Zinc finger PHD-type" evidence="6">
    <location>
        <begin position="289"/>
        <end position="349"/>
    </location>
</feature>
<dbReference type="InterPro" id="IPR054483">
    <property type="entry name" value="DC1-like_CT"/>
</dbReference>
<keyword evidence="3" id="KW-0863">Zinc-finger</keyword>
<dbReference type="Pfam" id="PF03107">
    <property type="entry name" value="C1_2"/>
    <property type="match status" value="4"/>
</dbReference>
<evidence type="ECO:0000256" key="2">
    <source>
        <dbReference type="ARBA" id="ARBA00022737"/>
    </source>
</evidence>
<dbReference type="OrthoDB" id="1054393at2759"/>
<dbReference type="AlphaFoldDB" id="A0A6D2L9V9"/>
<name>A0A6D2L9V9_9BRAS</name>
<accession>A0A6D2L9V9</accession>
<proteinExistence type="predicted"/>
<evidence type="ECO:0000256" key="4">
    <source>
        <dbReference type="ARBA" id="ARBA00022833"/>
    </source>
</evidence>
<dbReference type="Gene3D" id="3.30.40.10">
    <property type="entry name" value="Zinc/RING finger domain, C3HC4 (zinc finger)"/>
    <property type="match status" value="1"/>
</dbReference>
<dbReference type="PANTHER" id="PTHR32410">
    <property type="entry name" value="CYSTEINE/HISTIDINE-RICH C1 DOMAIN FAMILY PROTEIN"/>
    <property type="match status" value="1"/>
</dbReference>
<feature type="domain" description="Zinc finger PHD-type" evidence="6">
    <location>
        <begin position="176"/>
        <end position="237"/>
    </location>
</feature>
<organism evidence="7 8">
    <name type="scientific">Microthlaspi erraticum</name>
    <dbReference type="NCBI Taxonomy" id="1685480"/>
    <lineage>
        <taxon>Eukaryota</taxon>
        <taxon>Viridiplantae</taxon>
        <taxon>Streptophyta</taxon>
        <taxon>Embryophyta</taxon>
        <taxon>Tracheophyta</taxon>
        <taxon>Spermatophyta</taxon>
        <taxon>Magnoliopsida</taxon>
        <taxon>eudicotyledons</taxon>
        <taxon>Gunneridae</taxon>
        <taxon>Pentapetalae</taxon>
        <taxon>rosids</taxon>
        <taxon>malvids</taxon>
        <taxon>Brassicales</taxon>
        <taxon>Brassicaceae</taxon>
        <taxon>Coluteocarpeae</taxon>
        <taxon>Microthlaspi</taxon>
    </lineage>
</organism>
<gene>
    <name evidence="7" type="ORF">MERR_LOCUS43643</name>
</gene>
<dbReference type="SUPFAM" id="SSF57889">
    <property type="entry name" value="Cysteine-rich domain"/>
    <property type="match status" value="4"/>
</dbReference>
<dbReference type="InterPro" id="IPR013083">
    <property type="entry name" value="Znf_RING/FYVE/PHD"/>
</dbReference>
<protein>
    <recommendedName>
        <fullName evidence="6">Zinc finger PHD-type domain-containing protein</fullName>
    </recommendedName>
</protein>
<dbReference type="InterPro" id="IPR004146">
    <property type="entry name" value="DC1"/>
</dbReference>
<evidence type="ECO:0000256" key="1">
    <source>
        <dbReference type="ARBA" id="ARBA00022723"/>
    </source>
</evidence>
<dbReference type="InterPro" id="IPR001965">
    <property type="entry name" value="Znf_PHD"/>
</dbReference>
<keyword evidence="4" id="KW-0862">Zinc</keyword>
<feature type="compositionally biased region" description="Acidic residues" evidence="5">
    <location>
        <begin position="150"/>
        <end position="170"/>
    </location>
</feature>
<evidence type="ECO:0000256" key="5">
    <source>
        <dbReference type="SAM" id="MobiDB-lite"/>
    </source>
</evidence>
<evidence type="ECO:0000259" key="6">
    <source>
        <dbReference type="SMART" id="SM00249"/>
    </source>
</evidence>
<evidence type="ECO:0000313" key="8">
    <source>
        <dbReference type="Proteomes" id="UP000467841"/>
    </source>
</evidence>
<dbReference type="CDD" id="cd15489">
    <property type="entry name" value="PHD_SF"/>
    <property type="match status" value="1"/>
</dbReference>